<evidence type="ECO:0008006" key="4">
    <source>
        <dbReference type="Google" id="ProtNLM"/>
    </source>
</evidence>
<feature type="region of interest" description="Disordered" evidence="1">
    <location>
        <begin position="483"/>
        <end position="543"/>
    </location>
</feature>
<feature type="compositionally biased region" description="Basic and acidic residues" evidence="1">
    <location>
        <begin position="506"/>
        <end position="515"/>
    </location>
</feature>
<dbReference type="GO" id="GO:0008202">
    <property type="term" value="P:steroid metabolic process"/>
    <property type="evidence" value="ECO:0007669"/>
    <property type="project" value="TreeGrafter"/>
</dbReference>
<keyword evidence="3" id="KW-1185">Reference proteome</keyword>
<protein>
    <recommendedName>
        <fullName evidence="4">DUF1776-domain-containing protein</fullName>
    </recommendedName>
</protein>
<organism evidence="2 3">
    <name type="scientific">Tetrapyrgos nigripes</name>
    <dbReference type="NCBI Taxonomy" id="182062"/>
    <lineage>
        <taxon>Eukaryota</taxon>
        <taxon>Fungi</taxon>
        <taxon>Dikarya</taxon>
        <taxon>Basidiomycota</taxon>
        <taxon>Agaricomycotina</taxon>
        <taxon>Agaricomycetes</taxon>
        <taxon>Agaricomycetidae</taxon>
        <taxon>Agaricales</taxon>
        <taxon>Marasmiineae</taxon>
        <taxon>Marasmiaceae</taxon>
        <taxon>Tetrapyrgos</taxon>
    </lineage>
</organism>
<dbReference type="Proteomes" id="UP000559256">
    <property type="component" value="Unassembled WGS sequence"/>
</dbReference>
<dbReference type="Gene3D" id="3.40.50.720">
    <property type="entry name" value="NAD(P)-binding Rossmann-like Domain"/>
    <property type="match status" value="1"/>
</dbReference>
<name>A0A8H5LXH2_9AGAR</name>
<dbReference type="PANTHER" id="PTHR43313:SF1">
    <property type="entry name" value="3BETA-HYDROXYSTEROID DEHYDROGENASE DHS-16"/>
    <property type="match status" value="1"/>
</dbReference>
<comment type="caution">
    <text evidence="2">The sequence shown here is derived from an EMBL/GenBank/DDBJ whole genome shotgun (WGS) entry which is preliminary data.</text>
</comment>
<dbReference type="SUPFAM" id="SSF51735">
    <property type="entry name" value="NAD(P)-binding Rossmann-fold domains"/>
    <property type="match status" value="1"/>
</dbReference>
<evidence type="ECO:0000313" key="3">
    <source>
        <dbReference type="Proteomes" id="UP000559256"/>
    </source>
</evidence>
<feature type="compositionally biased region" description="Pro residues" evidence="1">
    <location>
        <begin position="490"/>
        <end position="499"/>
    </location>
</feature>
<dbReference type="GO" id="GO:0016491">
    <property type="term" value="F:oxidoreductase activity"/>
    <property type="evidence" value="ECO:0007669"/>
    <property type="project" value="TreeGrafter"/>
</dbReference>
<evidence type="ECO:0000313" key="2">
    <source>
        <dbReference type="EMBL" id="KAF5373655.1"/>
    </source>
</evidence>
<dbReference type="InterPro" id="IPR013952">
    <property type="entry name" value="DUF1776_fun"/>
</dbReference>
<gene>
    <name evidence="2" type="ORF">D9758_000779</name>
</gene>
<proteinExistence type="predicted"/>
<evidence type="ECO:0000256" key="1">
    <source>
        <dbReference type="SAM" id="MobiDB-lite"/>
    </source>
</evidence>
<dbReference type="EMBL" id="JAACJM010000003">
    <property type="protein sequence ID" value="KAF5373655.1"/>
    <property type="molecule type" value="Genomic_DNA"/>
</dbReference>
<dbReference type="Pfam" id="PF08643">
    <property type="entry name" value="DUF1776"/>
    <property type="match status" value="1"/>
</dbReference>
<reference evidence="2 3" key="1">
    <citation type="journal article" date="2020" name="ISME J.">
        <title>Uncovering the hidden diversity of litter-decomposition mechanisms in mushroom-forming fungi.</title>
        <authorList>
            <person name="Floudas D."/>
            <person name="Bentzer J."/>
            <person name="Ahren D."/>
            <person name="Johansson T."/>
            <person name="Persson P."/>
            <person name="Tunlid A."/>
        </authorList>
    </citation>
    <scope>NUCLEOTIDE SEQUENCE [LARGE SCALE GENOMIC DNA]</scope>
    <source>
        <strain evidence="2 3">CBS 291.85</strain>
    </source>
</reference>
<dbReference type="OrthoDB" id="5308060at2759"/>
<accession>A0A8H5LXH2</accession>
<dbReference type="AlphaFoldDB" id="A0A8H5LXH2"/>
<dbReference type="PANTHER" id="PTHR43313">
    <property type="entry name" value="SHORT-CHAIN DEHYDROGENASE/REDUCTASE FAMILY 9C"/>
    <property type="match status" value="1"/>
</dbReference>
<sequence length="662" mass="71388">MDDAMDKLEEILESVEEFLSTSLTAPSPDDVKDRLNQLWADITRYGPTMPQLPDVRIPGLGDFDVPPLPPPQPPRTRYEDTLEWIDNHPWKATGVALGVVGAGLLVGYGERRQVVVVLGGDTPLGLPMILDLEKKGYIVIASVATPEAVEPLERRCHGYVRVLVLDPTEPDTVPVFLRSLSSTLSRRFPIASAGDPYASPASHPYIHSVVSLLSLPSPTVHAPLEHISLRDHYLPYLNATQITPLQVIQSLLPLLRNMTSNGKKTIVVCLPATEARVGLPFAAVSSMSAAGTLRAVEVLRREISIAALTGKSESMKNIKVVIVDVGAFNVGPQSNYLPPQDVYKATEKWTASEKITYGPAFAAISHSAAVPRPGWTSVFRGGDSQYGVPRKPVDVKVFVDSIVGVISNGTYGPSLFGFGLGLGRIRNWLRGERFSVGAGAYTYKVASHLPSLVLDTLLNLPAFLISIRNALLPTQPFVMPRRLGSDVHFPHPPASPAGPPSTTARSKPESEHDESSNNELSETGSEADVESNEGDGTGVESSWVPLPRIIPRAQSSSLRYGAAVGILCRLSYPIPLPAASSQTFSSNSEPRSQLPRHGPLAGKRSWIEEAMIQTENNREQGSLVTALQNFFFRNQGAVPGTKCNLAGASRPVLIGLAWAFAS</sequence>
<dbReference type="InterPro" id="IPR036291">
    <property type="entry name" value="NAD(P)-bd_dom_sf"/>
</dbReference>